<protein>
    <submittedName>
        <fullName evidence="2">Uncharacterized protein</fullName>
    </submittedName>
</protein>
<feature type="compositionally biased region" description="Basic and acidic residues" evidence="1">
    <location>
        <begin position="11"/>
        <end position="20"/>
    </location>
</feature>
<feature type="compositionally biased region" description="Polar residues" evidence="1">
    <location>
        <begin position="1"/>
        <end position="10"/>
    </location>
</feature>
<reference evidence="2 3" key="1">
    <citation type="submission" date="2016-11" db="EMBL/GenBank/DDBJ databases">
        <authorList>
            <person name="Manzoor S."/>
        </authorList>
    </citation>
    <scope>NUCLEOTIDE SEQUENCE [LARGE SCALE GENOMIC DNA]</scope>
    <source>
        <strain evidence="2">Clostridium ultunense strain Esp</strain>
    </source>
</reference>
<dbReference type="Proteomes" id="UP000245423">
    <property type="component" value="Chromosome 1"/>
</dbReference>
<feature type="region of interest" description="Disordered" evidence="1">
    <location>
        <begin position="1"/>
        <end position="20"/>
    </location>
</feature>
<dbReference type="RefSeq" id="WP_005584044.1">
    <property type="nucleotide sequence ID" value="NZ_LT669839.1"/>
</dbReference>
<dbReference type="OrthoDB" id="9927086at2"/>
<proteinExistence type="predicted"/>
<gene>
    <name evidence="2" type="ORF">CUESP1_1501</name>
</gene>
<name>M1YUM9_9FIRM</name>
<accession>M1YUM9</accession>
<evidence type="ECO:0000256" key="1">
    <source>
        <dbReference type="SAM" id="MobiDB-lite"/>
    </source>
</evidence>
<dbReference type="HOGENOM" id="CLU_2664749_0_0_9"/>
<dbReference type="AlphaFoldDB" id="M1YUM9"/>
<dbReference type="EMBL" id="LT669839">
    <property type="protein sequence ID" value="SHD76865.1"/>
    <property type="molecule type" value="Genomic_DNA"/>
</dbReference>
<evidence type="ECO:0000313" key="3">
    <source>
        <dbReference type="Proteomes" id="UP000245423"/>
    </source>
</evidence>
<sequence>MKNTLRSQLETYKRDNTESSKEAMLSTMDSIFNSMTDYDISALSSIETAKKALTSRETNKNEIIQTVESVISSLS</sequence>
<organism evidence="2 3">
    <name type="scientific">[Clostridium] ultunense Esp</name>
    <dbReference type="NCBI Taxonomy" id="1288971"/>
    <lineage>
        <taxon>Bacteria</taxon>
        <taxon>Bacillati</taxon>
        <taxon>Bacillota</taxon>
        <taxon>Tissierellia</taxon>
        <taxon>Tissierellales</taxon>
        <taxon>Tepidimicrobiaceae</taxon>
        <taxon>Schnuerera</taxon>
    </lineage>
</organism>
<keyword evidence="3" id="KW-1185">Reference proteome</keyword>
<evidence type="ECO:0000313" key="2">
    <source>
        <dbReference type="EMBL" id="SHD76865.1"/>
    </source>
</evidence>